<evidence type="ECO:0000313" key="5">
    <source>
        <dbReference type="Proteomes" id="UP000517916"/>
    </source>
</evidence>
<dbReference type="SMART" id="SM00830">
    <property type="entry name" value="CM_2"/>
    <property type="match status" value="1"/>
</dbReference>
<accession>A0ABR6BG18</accession>
<evidence type="ECO:0000259" key="3">
    <source>
        <dbReference type="PROSITE" id="PS51168"/>
    </source>
</evidence>
<dbReference type="EMBL" id="JACJID010000002">
    <property type="protein sequence ID" value="MBA8925810.1"/>
    <property type="molecule type" value="Genomic_DNA"/>
</dbReference>
<feature type="domain" description="Chorismate mutase" evidence="3">
    <location>
        <begin position="50"/>
        <end position="135"/>
    </location>
</feature>
<reference evidence="4 5" key="1">
    <citation type="submission" date="2020-08" db="EMBL/GenBank/DDBJ databases">
        <title>Genomic Encyclopedia of Archaeal and Bacterial Type Strains, Phase II (KMG-II): from individual species to whole genera.</title>
        <authorList>
            <person name="Goeker M."/>
        </authorList>
    </citation>
    <scope>NUCLEOTIDE SEQUENCE [LARGE SCALE GENOMIC DNA]</scope>
    <source>
        <strain evidence="4 5">DSM 43850</strain>
    </source>
</reference>
<organism evidence="4 5">
    <name type="scientific">Kutzneria viridogrisea</name>
    <dbReference type="NCBI Taxonomy" id="47990"/>
    <lineage>
        <taxon>Bacteria</taxon>
        <taxon>Bacillati</taxon>
        <taxon>Actinomycetota</taxon>
        <taxon>Actinomycetes</taxon>
        <taxon>Pseudonocardiales</taxon>
        <taxon>Pseudonocardiaceae</taxon>
        <taxon>Kutzneria</taxon>
    </lineage>
</organism>
<gene>
    <name evidence="4" type="ORF">BC739_003009</name>
</gene>
<keyword evidence="5" id="KW-1185">Reference proteome</keyword>
<sequence length="151" mass="15512">MDVRSTSSLSRRAALTGFGGVALLAAAACSPSMEKPSDKPVNAPAAVPTPDPNASIAEQRKHIDELDQKIIELLKQRGEASATVQRVRTASGGAKTDPSREQEIISRYQEGLGANGSNVAKAILDVDRGTQAAGATSTTTTTAATPTSSGH</sequence>
<dbReference type="Pfam" id="PF01817">
    <property type="entry name" value="CM_2"/>
    <property type="match status" value="1"/>
</dbReference>
<protein>
    <submittedName>
        <fullName evidence="4">Chorismate mutase</fullName>
        <ecNumber evidence="4">5.4.99.5</ecNumber>
    </submittedName>
</protein>
<keyword evidence="4" id="KW-0413">Isomerase</keyword>
<dbReference type="Gene3D" id="1.20.59.10">
    <property type="entry name" value="Chorismate mutase"/>
    <property type="match status" value="1"/>
</dbReference>
<dbReference type="InterPro" id="IPR006311">
    <property type="entry name" value="TAT_signal"/>
</dbReference>
<dbReference type="NCBIfam" id="NF005894">
    <property type="entry name" value="PRK07857.1"/>
    <property type="match status" value="1"/>
</dbReference>
<dbReference type="RefSeq" id="WP_025360470.1">
    <property type="nucleotide sequence ID" value="NZ_BAAABQ010000059.1"/>
</dbReference>
<dbReference type="Proteomes" id="UP000517916">
    <property type="component" value="Unassembled WGS sequence"/>
</dbReference>
<evidence type="ECO:0000313" key="4">
    <source>
        <dbReference type="EMBL" id="MBA8925810.1"/>
    </source>
</evidence>
<dbReference type="InterPro" id="IPR010958">
    <property type="entry name" value="Chorismate_mutase_highGC-bac"/>
</dbReference>
<dbReference type="InterPro" id="IPR036263">
    <property type="entry name" value="Chorismate_II_sf"/>
</dbReference>
<dbReference type="InterPro" id="IPR036979">
    <property type="entry name" value="CM_dom_sf"/>
</dbReference>
<evidence type="ECO:0000256" key="1">
    <source>
        <dbReference type="SAM" id="Coils"/>
    </source>
</evidence>
<evidence type="ECO:0000256" key="2">
    <source>
        <dbReference type="SAM" id="MobiDB-lite"/>
    </source>
</evidence>
<feature type="region of interest" description="Disordered" evidence="2">
    <location>
        <begin position="29"/>
        <end position="53"/>
    </location>
</feature>
<name>A0ABR6BG18_9PSEU</name>
<dbReference type="InterPro" id="IPR002701">
    <property type="entry name" value="CM_II_prokaryot"/>
</dbReference>
<feature type="coiled-coil region" evidence="1">
    <location>
        <begin position="56"/>
        <end position="83"/>
    </location>
</feature>
<keyword evidence="1" id="KW-0175">Coiled coil</keyword>
<dbReference type="PROSITE" id="PS51257">
    <property type="entry name" value="PROKAR_LIPOPROTEIN"/>
    <property type="match status" value="1"/>
</dbReference>
<dbReference type="EC" id="5.4.99.5" evidence="4"/>
<proteinExistence type="predicted"/>
<comment type="caution">
    <text evidence="4">The sequence shown here is derived from an EMBL/GenBank/DDBJ whole genome shotgun (WGS) entry which is preliminary data.</text>
</comment>
<dbReference type="NCBIfam" id="TIGR01808">
    <property type="entry name" value="CM_M_hiGC-arch"/>
    <property type="match status" value="1"/>
</dbReference>
<feature type="region of interest" description="Disordered" evidence="2">
    <location>
        <begin position="130"/>
        <end position="151"/>
    </location>
</feature>
<dbReference type="SUPFAM" id="SSF48600">
    <property type="entry name" value="Chorismate mutase II"/>
    <property type="match status" value="1"/>
</dbReference>
<dbReference type="PROSITE" id="PS51168">
    <property type="entry name" value="CHORISMATE_MUT_2"/>
    <property type="match status" value="1"/>
</dbReference>
<dbReference type="GO" id="GO:0004106">
    <property type="term" value="F:chorismate mutase activity"/>
    <property type="evidence" value="ECO:0007669"/>
    <property type="project" value="UniProtKB-EC"/>
</dbReference>
<dbReference type="PROSITE" id="PS51318">
    <property type="entry name" value="TAT"/>
    <property type="match status" value="1"/>
</dbReference>